<gene>
    <name evidence="7" type="primary">rpmI_1</name>
    <name evidence="5" type="synonym">rpmI</name>
    <name evidence="7" type="ORF">NCTC13093_00030</name>
</gene>
<dbReference type="GO" id="GO:0022625">
    <property type="term" value="C:cytosolic large ribosomal subunit"/>
    <property type="evidence" value="ECO:0007669"/>
    <property type="project" value="TreeGrafter"/>
</dbReference>
<dbReference type="AlphaFoldDB" id="A0A2X0VLB4"/>
<dbReference type="FunFam" id="4.10.410.60:FF:000001">
    <property type="entry name" value="50S ribosomal protein L35"/>
    <property type="match status" value="1"/>
</dbReference>
<evidence type="ECO:0000256" key="3">
    <source>
        <dbReference type="ARBA" id="ARBA00023274"/>
    </source>
</evidence>
<dbReference type="RefSeq" id="WP_113742922.1">
    <property type="nucleotide sequence ID" value="NZ_UAPU01000005.1"/>
</dbReference>
<dbReference type="InterPro" id="IPR037229">
    <property type="entry name" value="Ribosomal_bL35_sf"/>
</dbReference>
<sequence>MAGKVKVKMKTDKGVAKRFKKTGSGHYKCRHQNLRHILTKKTRKRKRSLREMTYVHNSNLRAIMRQLPYA</sequence>
<dbReference type="SUPFAM" id="SSF143034">
    <property type="entry name" value="L35p-like"/>
    <property type="match status" value="1"/>
</dbReference>
<dbReference type="InterPro" id="IPR018265">
    <property type="entry name" value="Ribosomal_bL35_CS"/>
</dbReference>
<evidence type="ECO:0000256" key="2">
    <source>
        <dbReference type="ARBA" id="ARBA00022980"/>
    </source>
</evidence>
<evidence type="ECO:0000313" key="7">
    <source>
        <dbReference type="EMBL" id="SPT68656.1"/>
    </source>
</evidence>
<keyword evidence="3 5" id="KW-0687">Ribonucleoprotein</keyword>
<dbReference type="EMBL" id="UAPV01000001">
    <property type="protein sequence ID" value="SPT68656.1"/>
    <property type="molecule type" value="Genomic_DNA"/>
</dbReference>
<evidence type="ECO:0000313" key="8">
    <source>
        <dbReference type="Proteomes" id="UP000250086"/>
    </source>
</evidence>
<dbReference type="GO" id="GO:0003735">
    <property type="term" value="F:structural constituent of ribosome"/>
    <property type="evidence" value="ECO:0007669"/>
    <property type="project" value="InterPro"/>
</dbReference>
<protein>
    <recommendedName>
        <fullName evidence="4 5">Large ribosomal subunit protein bL35</fullName>
    </recommendedName>
</protein>
<dbReference type="HAMAP" id="MF_00514">
    <property type="entry name" value="Ribosomal_bL35"/>
    <property type="match status" value="1"/>
</dbReference>
<dbReference type="NCBIfam" id="TIGR00001">
    <property type="entry name" value="rpmI_bact"/>
    <property type="match status" value="1"/>
</dbReference>
<dbReference type="Gene3D" id="4.10.410.60">
    <property type="match status" value="1"/>
</dbReference>
<organism evidence="7 8">
    <name type="scientific">Anaerobiospirillum thomasii</name>
    <dbReference type="NCBI Taxonomy" id="179995"/>
    <lineage>
        <taxon>Bacteria</taxon>
        <taxon>Pseudomonadati</taxon>
        <taxon>Pseudomonadota</taxon>
        <taxon>Gammaproteobacteria</taxon>
        <taxon>Aeromonadales</taxon>
        <taxon>Succinivibrionaceae</taxon>
        <taxon>Anaerobiospirillum</taxon>
    </lineage>
</organism>
<dbReference type="GO" id="GO:0006412">
    <property type="term" value="P:translation"/>
    <property type="evidence" value="ECO:0007669"/>
    <property type="project" value="UniProtKB-UniRule"/>
</dbReference>
<dbReference type="PANTHER" id="PTHR33343">
    <property type="entry name" value="54S RIBOSOMAL PROTEIN BL35M"/>
    <property type="match status" value="1"/>
</dbReference>
<dbReference type="InterPro" id="IPR021137">
    <property type="entry name" value="Ribosomal_bL35-like"/>
</dbReference>
<comment type="similarity">
    <text evidence="1 5 6">Belongs to the bacterial ribosomal protein bL35 family.</text>
</comment>
<accession>A0A2X0VLB4</accession>
<reference evidence="7 8" key="1">
    <citation type="submission" date="2018-06" db="EMBL/GenBank/DDBJ databases">
        <authorList>
            <consortium name="Pathogen Informatics"/>
            <person name="Doyle S."/>
        </authorList>
    </citation>
    <scope>NUCLEOTIDE SEQUENCE [LARGE SCALE GENOMIC DNA]</scope>
    <source>
        <strain evidence="7 8">NCTC13093</strain>
    </source>
</reference>
<evidence type="ECO:0000256" key="1">
    <source>
        <dbReference type="ARBA" id="ARBA00006598"/>
    </source>
</evidence>
<dbReference type="PRINTS" id="PR00064">
    <property type="entry name" value="RIBOSOMALL35"/>
</dbReference>
<evidence type="ECO:0000256" key="4">
    <source>
        <dbReference type="ARBA" id="ARBA00071664"/>
    </source>
</evidence>
<dbReference type="InterPro" id="IPR001706">
    <property type="entry name" value="Ribosomal_bL35"/>
</dbReference>
<proteinExistence type="inferred from homology"/>
<keyword evidence="2 5" id="KW-0689">Ribosomal protein</keyword>
<evidence type="ECO:0000256" key="5">
    <source>
        <dbReference type="HAMAP-Rule" id="MF_00514"/>
    </source>
</evidence>
<evidence type="ECO:0000256" key="6">
    <source>
        <dbReference type="RuleBase" id="RU000568"/>
    </source>
</evidence>
<dbReference type="PROSITE" id="PS00936">
    <property type="entry name" value="RIBOSOMAL_L35"/>
    <property type="match status" value="1"/>
</dbReference>
<dbReference type="Pfam" id="PF01632">
    <property type="entry name" value="Ribosomal_L35p"/>
    <property type="match status" value="1"/>
</dbReference>
<dbReference type="OrthoDB" id="47476at2"/>
<dbReference type="PANTHER" id="PTHR33343:SF1">
    <property type="entry name" value="LARGE RIBOSOMAL SUBUNIT PROTEIN BL35M"/>
    <property type="match status" value="1"/>
</dbReference>
<dbReference type="Proteomes" id="UP000250086">
    <property type="component" value="Unassembled WGS sequence"/>
</dbReference>
<name>A0A2X0VLB4_9GAMM</name>
<keyword evidence="8" id="KW-1185">Reference proteome</keyword>